<organism evidence="1 2">
    <name type="scientific">Pontibacter toksunensis</name>
    <dbReference type="NCBI Taxonomy" id="1332631"/>
    <lineage>
        <taxon>Bacteria</taxon>
        <taxon>Pseudomonadati</taxon>
        <taxon>Bacteroidota</taxon>
        <taxon>Cytophagia</taxon>
        <taxon>Cytophagales</taxon>
        <taxon>Hymenobacteraceae</taxon>
        <taxon>Pontibacter</taxon>
    </lineage>
</organism>
<dbReference type="PIRSF" id="PIRSF000812">
    <property type="entry name" value="AAD"/>
    <property type="match status" value="1"/>
</dbReference>
<gene>
    <name evidence="1" type="ORF">ACFS7Z_20750</name>
</gene>
<keyword evidence="2" id="KW-1185">Reference proteome</keyword>
<sequence length="288" mass="33639">MRSADEIQKLIINTAKSDNRIRAVLLNGSRANPNIQPDKFQDFDIVFIVSNFDSFISDRSWTDFFGDKVICQLPDEMTYREGGKDNIETIGFHYLMLFKDGNRIDLTLFPIENFKTYFAFDSLTIVWLDKDNLFPNVPHSTDTDYHIQKPTEKIFLETCNEFWWVCTYVAKGLLRNEITYAKELLETTVRPVFMQIIEWFIGTETNFSISFGKGGKFMKQYLSSKKYDKILATYSDQHLENNWKSLFLMTELFGELAATIADRLNFQYNLDEQQNVMAYLKASYGGQE</sequence>
<dbReference type="InterPro" id="IPR007530">
    <property type="entry name" value="Aminoglycoside_adenylylTfrase"/>
</dbReference>
<dbReference type="Gene3D" id="1.20.120.330">
    <property type="entry name" value="Nucleotidyltransferases domain 2"/>
    <property type="match status" value="1"/>
</dbReference>
<dbReference type="InterPro" id="IPR043519">
    <property type="entry name" value="NT_sf"/>
</dbReference>
<evidence type="ECO:0000313" key="1">
    <source>
        <dbReference type="EMBL" id="MFD3002810.1"/>
    </source>
</evidence>
<dbReference type="RefSeq" id="WP_377488929.1">
    <property type="nucleotide sequence ID" value="NZ_JBHUOX010000020.1"/>
</dbReference>
<proteinExistence type="predicted"/>
<dbReference type="Proteomes" id="UP001597641">
    <property type="component" value="Unassembled WGS sequence"/>
</dbReference>
<accession>A0ABW6BYC9</accession>
<dbReference type="SUPFAM" id="SSF81631">
    <property type="entry name" value="PAP/OAS1 substrate-binding domain"/>
    <property type="match status" value="1"/>
</dbReference>
<name>A0ABW6BYC9_9BACT</name>
<dbReference type="Pfam" id="PF04439">
    <property type="entry name" value="Adenyl_transf"/>
    <property type="match status" value="1"/>
</dbReference>
<protein>
    <submittedName>
        <fullName evidence="1">Aminoglycoside 6-adenylyltransferase</fullName>
    </submittedName>
</protein>
<comment type="caution">
    <text evidence="1">The sequence shown here is derived from an EMBL/GenBank/DDBJ whole genome shotgun (WGS) entry which is preliminary data.</text>
</comment>
<dbReference type="SUPFAM" id="SSF81301">
    <property type="entry name" value="Nucleotidyltransferase"/>
    <property type="match status" value="1"/>
</dbReference>
<reference evidence="2" key="1">
    <citation type="journal article" date="2019" name="Int. J. Syst. Evol. Microbiol.">
        <title>The Global Catalogue of Microorganisms (GCM) 10K type strain sequencing project: providing services to taxonomists for standard genome sequencing and annotation.</title>
        <authorList>
            <consortium name="The Broad Institute Genomics Platform"/>
            <consortium name="The Broad Institute Genome Sequencing Center for Infectious Disease"/>
            <person name="Wu L."/>
            <person name="Ma J."/>
        </authorList>
    </citation>
    <scope>NUCLEOTIDE SEQUENCE [LARGE SCALE GENOMIC DNA]</scope>
    <source>
        <strain evidence="2">KCTC 23984</strain>
    </source>
</reference>
<dbReference type="EMBL" id="JBHUOX010000020">
    <property type="protein sequence ID" value="MFD3002810.1"/>
    <property type="molecule type" value="Genomic_DNA"/>
</dbReference>
<evidence type="ECO:0000313" key="2">
    <source>
        <dbReference type="Proteomes" id="UP001597641"/>
    </source>
</evidence>
<dbReference type="Gene3D" id="3.30.460.10">
    <property type="entry name" value="Beta Polymerase, domain 2"/>
    <property type="match status" value="1"/>
</dbReference>